<comment type="subcellular location">
    <subcellularLocation>
        <location evidence="1 6">Membrane</location>
        <topology evidence="1 6">Multi-pass membrane protein</topology>
    </subcellularLocation>
</comment>
<gene>
    <name evidence="9" type="ORF">BDA96_01G527300</name>
</gene>
<dbReference type="InterPro" id="IPR000620">
    <property type="entry name" value="EamA_dom"/>
</dbReference>
<feature type="transmembrane region" description="Helical" evidence="6">
    <location>
        <begin position="107"/>
        <end position="129"/>
    </location>
</feature>
<dbReference type="Pfam" id="PF00892">
    <property type="entry name" value="EamA"/>
    <property type="match status" value="2"/>
</dbReference>
<reference evidence="9" key="1">
    <citation type="journal article" date="2019" name="BMC Genomics">
        <title>A new reference genome for Sorghum bicolor reveals high levels of sequence similarity between sweet and grain genotypes: implications for the genetics of sugar metabolism.</title>
        <authorList>
            <person name="Cooper E.A."/>
            <person name="Brenton Z.W."/>
            <person name="Flinn B.S."/>
            <person name="Jenkins J."/>
            <person name="Shu S."/>
            <person name="Flowers D."/>
            <person name="Luo F."/>
            <person name="Wang Y."/>
            <person name="Xia P."/>
            <person name="Barry K."/>
            <person name="Daum C."/>
            <person name="Lipzen A."/>
            <person name="Yoshinaga Y."/>
            <person name="Schmutz J."/>
            <person name="Saski C."/>
            <person name="Vermerris W."/>
            <person name="Kresovich S."/>
        </authorList>
    </citation>
    <scope>NUCLEOTIDE SEQUENCE</scope>
</reference>
<dbReference type="Proteomes" id="UP000807115">
    <property type="component" value="Chromosome 1"/>
</dbReference>
<feature type="transmembrane region" description="Helical" evidence="6">
    <location>
        <begin position="246"/>
        <end position="271"/>
    </location>
</feature>
<feature type="transmembrane region" description="Helical" evidence="6">
    <location>
        <begin position="20"/>
        <end position="40"/>
    </location>
</feature>
<evidence type="ECO:0000256" key="7">
    <source>
        <dbReference type="SAM" id="MobiDB-lite"/>
    </source>
</evidence>
<feature type="transmembrane region" description="Helical" evidence="6">
    <location>
        <begin position="141"/>
        <end position="161"/>
    </location>
</feature>
<dbReference type="SUPFAM" id="SSF103481">
    <property type="entry name" value="Multidrug resistance efflux transporter EmrE"/>
    <property type="match status" value="2"/>
</dbReference>
<dbReference type="EMBL" id="CM027680">
    <property type="protein sequence ID" value="KAG0552671.1"/>
    <property type="molecule type" value="Genomic_DNA"/>
</dbReference>
<feature type="compositionally biased region" description="Basic and acidic residues" evidence="7">
    <location>
        <begin position="334"/>
        <end position="346"/>
    </location>
</feature>
<dbReference type="GO" id="GO:0016020">
    <property type="term" value="C:membrane"/>
    <property type="evidence" value="ECO:0007669"/>
    <property type="project" value="UniProtKB-SubCell"/>
</dbReference>
<organism evidence="9 10">
    <name type="scientific">Sorghum bicolor</name>
    <name type="common">Sorghum</name>
    <name type="synonym">Sorghum vulgare</name>
    <dbReference type="NCBI Taxonomy" id="4558"/>
    <lineage>
        <taxon>Eukaryota</taxon>
        <taxon>Viridiplantae</taxon>
        <taxon>Streptophyta</taxon>
        <taxon>Embryophyta</taxon>
        <taxon>Tracheophyta</taxon>
        <taxon>Spermatophyta</taxon>
        <taxon>Magnoliopsida</taxon>
        <taxon>Liliopsida</taxon>
        <taxon>Poales</taxon>
        <taxon>Poaceae</taxon>
        <taxon>PACMAD clade</taxon>
        <taxon>Panicoideae</taxon>
        <taxon>Andropogonodae</taxon>
        <taxon>Andropogoneae</taxon>
        <taxon>Sorghinae</taxon>
        <taxon>Sorghum</taxon>
    </lineage>
</organism>
<reference evidence="9" key="2">
    <citation type="submission" date="2020-10" db="EMBL/GenBank/DDBJ databases">
        <authorList>
            <person name="Cooper E.A."/>
            <person name="Brenton Z.W."/>
            <person name="Flinn B.S."/>
            <person name="Jenkins J."/>
            <person name="Shu S."/>
            <person name="Flowers D."/>
            <person name="Luo F."/>
            <person name="Wang Y."/>
            <person name="Xia P."/>
            <person name="Barry K."/>
            <person name="Daum C."/>
            <person name="Lipzen A."/>
            <person name="Yoshinaga Y."/>
            <person name="Schmutz J."/>
            <person name="Saski C."/>
            <person name="Vermerris W."/>
            <person name="Kresovich S."/>
        </authorList>
    </citation>
    <scope>NUCLEOTIDE SEQUENCE</scope>
</reference>
<feature type="transmembrane region" description="Helical" evidence="6">
    <location>
        <begin position="283"/>
        <end position="302"/>
    </location>
</feature>
<evidence type="ECO:0000256" key="4">
    <source>
        <dbReference type="ARBA" id="ARBA00022989"/>
    </source>
</evidence>
<evidence type="ECO:0000259" key="8">
    <source>
        <dbReference type="Pfam" id="PF00892"/>
    </source>
</evidence>
<feature type="domain" description="EamA" evidence="8">
    <location>
        <begin position="188"/>
        <end position="320"/>
    </location>
</feature>
<keyword evidence="3 6" id="KW-0812">Transmembrane</keyword>
<dbReference type="PANTHER" id="PTHR31218">
    <property type="entry name" value="WAT1-RELATED PROTEIN"/>
    <property type="match status" value="1"/>
</dbReference>
<feature type="transmembrane region" description="Helical" evidence="6">
    <location>
        <begin position="46"/>
        <end position="68"/>
    </location>
</feature>
<proteinExistence type="inferred from homology"/>
<evidence type="ECO:0000256" key="2">
    <source>
        <dbReference type="ARBA" id="ARBA00007635"/>
    </source>
</evidence>
<evidence type="ECO:0000313" key="9">
    <source>
        <dbReference type="EMBL" id="KAG0552671.1"/>
    </source>
</evidence>
<feature type="transmembrane region" description="Helical" evidence="6">
    <location>
        <begin position="308"/>
        <end position="326"/>
    </location>
</feature>
<protein>
    <recommendedName>
        <fullName evidence="6">WAT1-related protein</fullName>
    </recommendedName>
</protein>
<dbReference type="GO" id="GO:0022857">
    <property type="term" value="F:transmembrane transporter activity"/>
    <property type="evidence" value="ECO:0007669"/>
    <property type="project" value="InterPro"/>
</dbReference>
<keyword evidence="5 6" id="KW-0472">Membrane</keyword>
<name>A0A921V446_SORBI</name>
<feature type="transmembrane region" description="Helical" evidence="6">
    <location>
        <begin position="186"/>
        <end position="206"/>
    </location>
</feature>
<feature type="domain" description="EamA" evidence="8">
    <location>
        <begin position="20"/>
        <end position="147"/>
    </location>
</feature>
<feature type="transmembrane region" description="Helical" evidence="6">
    <location>
        <begin position="80"/>
        <end position="101"/>
    </location>
</feature>
<feature type="transmembrane region" description="Helical" evidence="6">
    <location>
        <begin position="218"/>
        <end position="240"/>
    </location>
</feature>
<sequence>MARRVHGTGGVRSSSYVPHLVMILAQLCFALMSFITEAAMDMELNSYVYVTYRHLLVALLIWPFAYYFEKGLRPKMTFMLFLEIFVLSLLGVSLGPNLYFASLEYTSPTFVTSMVNTVPSITFVIAIILRMEIVDAKSLRGMVKIAGTVVSLAGATTMTLYKGEAITSHWKPPIHMPGSSVVRQSWWRGPILALASCLCWSIWFILQASSIKRYPAHCSLTAWMCTVGGIQSAVFAVLMQHKRQDWMIGFLGLKFWCVVYSGIACSGFTFYVQLWCTQRKGPVFVTMFDPLAAIMAAMLAYFMFGENLYIGSLSVVILGLYMLLWGKGKDQIDKSSTEHQSERDGDQSEASSAGP</sequence>
<evidence type="ECO:0000256" key="5">
    <source>
        <dbReference type="ARBA" id="ARBA00023136"/>
    </source>
</evidence>
<accession>A0A921V446</accession>
<evidence type="ECO:0000256" key="1">
    <source>
        <dbReference type="ARBA" id="ARBA00004141"/>
    </source>
</evidence>
<dbReference type="InterPro" id="IPR030184">
    <property type="entry name" value="WAT1-related"/>
</dbReference>
<comment type="caution">
    <text evidence="9">The sequence shown here is derived from an EMBL/GenBank/DDBJ whole genome shotgun (WGS) entry which is preliminary data.</text>
</comment>
<dbReference type="InterPro" id="IPR037185">
    <property type="entry name" value="EmrE-like"/>
</dbReference>
<dbReference type="AlphaFoldDB" id="A0A921V446"/>
<comment type="similarity">
    <text evidence="2 6">Belongs to the drug/metabolite transporter (DMT) superfamily. Plant drug/metabolite exporter (P-DME) (TC 2.A.7.4) family.</text>
</comment>
<keyword evidence="4 6" id="KW-1133">Transmembrane helix</keyword>
<evidence type="ECO:0000256" key="6">
    <source>
        <dbReference type="RuleBase" id="RU363077"/>
    </source>
</evidence>
<evidence type="ECO:0000256" key="3">
    <source>
        <dbReference type="ARBA" id="ARBA00022692"/>
    </source>
</evidence>
<feature type="region of interest" description="Disordered" evidence="7">
    <location>
        <begin position="334"/>
        <end position="355"/>
    </location>
</feature>
<evidence type="ECO:0000313" key="10">
    <source>
        <dbReference type="Proteomes" id="UP000807115"/>
    </source>
</evidence>